<evidence type="ECO:0000313" key="4">
    <source>
        <dbReference type="Proteomes" id="UP000243723"/>
    </source>
</evidence>
<dbReference type="GO" id="GO:0005730">
    <property type="term" value="C:nucleolus"/>
    <property type="evidence" value="ECO:0007669"/>
    <property type="project" value="InterPro"/>
</dbReference>
<comment type="caution">
    <text evidence="3">The sequence shown here is derived from an EMBL/GenBank/DDBJ whole genome shotgun (WGS) entry which is preliminary data.</text>
</comment>
<evidence type="ECO:0000313" key="3">
    <source>
        <dbReference type="EMBL" id="PSK35993.1"/>
    </source>
</evidence>
<name>A0A2P7YJ38_9PEZI</name>
<feature type="compositionally biased region" description="Basic and acidic residues" evidence="1">
    <location>
        <begin position="98"/>
        <end position="109"/>
    </location>
</feature>
<organism evidence="3 4">
    <name type="scientific">Elsinoe australis</name>
    <dbReference type="NCBI Taxonomy" id="40998"/>
    <lineage>
        <taxon>Eukaryota</taxon>
        <taxon>Fungi</taxon>
        <taxon>Dikarya</taxon>
        <taxon>Ascomycota</taxon>
        <taxon>Pezizomycotina</taxon>
        <taxon>Dothideomycetes</taxon>
        <taxon>Dothideomycetidae</taxon>
        <taxon>Myriangiales</taxon>
        <taxon>Elsinoaceae</taxon>
        <taxon>Elsinoe</taxon>
    </lineage>
</organism>
<feature type="compositionally biased region" description="Low complexity" evidence="1">
    <location>
        <begin position="141"/>
        <end position="154"/>
    </location>
</feature>
<feature type="compositionally biased region" description="Acidic residues" evidence="1">
    <location>
        <begin position="68"/>
        <end position="78"/>
    </location>
</feature>
<dbReference type="PANTHER" id="PTHR23216:SF1">
    <property type="entry name" value="NUCLEOLAR AND COILED-BODY PHOSPHOPROTEIN 1"/>
    <property type="match status" value="1"/>
</dbReference>
<feature type="compositionally biased region" description="Acidic residues" evidence="1">
    <location>
        <begin position="87"/>
        <end position="97"/>
    </location>
</feature>
<dbReference type="Proteomes" id="UP000243723">
    <property type="component" value="Unassembled WGS sequence"/>
</dbReference>
<dbReference type="OrthoDB" id="5599646at2759"/>
<accession>A0A2P7YJ38</accession>
<dbReference type="GO" id="GO:0005654">
    <property type="term" value="C:nucleoplasm"/>
    <property type="evidence" value="ECO:0007669"/>
    <property type="project" value="TreeGrafter"/>
</dbReference>
<dbReference type="AlphaFoldDB" id="A0A2P7YJ38"/>
<keyword evidence="4" id="KW-1185">Reference proteome</keyword>
<proteinExistence type="predicted"/>
<sequence>MASETPLVSLLHLTSVFLSGNGFSKTAAQLQKEAQKRGLSLNDPKPETTLPTLDSVFTYWQSQHPTNEDEGSESDDESSSASSSSESDSDSDLDSESEDVKMEDVKPTKAEPMTKAPKASVKADEPVKAKGTKRKRDDSSSSDSSSSESSSDSSSESDSDSGSDSDSSAAKPKKTVSVKKAAAVPLPESGSDSDSSSSESESAASISSKSESSSSESEEEETSSDSDSDSEPEIIEVKTSTKKVPQEASSTSSATLEGSPVHVKKEESDSPVPIIKQEEPDDGDIHPSRKRQLDSFNDNAAKRLKKTNEPFSRIPKDQYVDPKLASNKYVAYDYANRAHEKLIVTKGKGFTKEKNKGKRGSYRGGKIDFASKGIKFDD</sequence>
<dbReference type="PANTHER" id="PTHR23216">
    <property type="entry name" value="NUCLEOLAR AND COILED-BODY PHOSPHOPROTEIN 1"/>
    <property type="match status" value="1"/>
</dbReference>
<dbReference type="EMBL" id="NHZQ01000422">
    <property type="protein sequence ID" value="PSK35993.1"/>
    <property type="molecule type" value="Genomic_DNA"/>
</dbReference>
<feature type="compositionally biased region" description="Acidic residues" evidence="1">
    <location>
        <begin position="216"/>
        <end position="234"/>
    </location>
</feature>
<dbReference type="InterPro" id="IPR007718">
    <property type="entry name" value="Srp40_C"/>
</dbReference>
<feature type="compositionally biased region" description="Polar residues" evidence="1">
    <location>
        <begin position="247"/>
        <end position="256"/>
    </location>
</feature>
<feature type="compositionally biased region" description="Low complexity" evidence="1">
    <location>
        <begin position="178"/>
        <end position="215"/>
    </location>
</feature>
<evidence type="ECO:0000256" key="1">
    <source>
        <dbReference type="SAM" id="MobiDB-lite"/>
    </source>
</evidence>
<gene>
    <name evidence="3" type="ORF">B9Z65_5808</name>
</gene>
<feature type="compositionally biased region" description="Basic and acidic residues" evidence="1">
    <location>
        <begin position="283"/>
        <end position="293"/>
    </location>
</feature>
<feature type="region of interest" description="Disordered" evidence="1">
    <location>
        <begin position="33"/>
        <end position="296"/>
    </location>
</feature>
<protein>
    <recommendedName>
        <fullName evidence="2">Srp40 C-terminal domain-containing protein</fullName>
    </recommendedName>
</protein>
<dbReference type="Pfam" id="PF05022">
    <property type="entry name" value="SRP40_C"/>
    <property type="match status" value="1"/>
</dbReference>
<reference evidence="3 4" key="1">
    <citation type="submission" date="2017-05" db="EMBL/GenBank/DDBJ databases">
        <title>Draft genome sequence of Elsinoe australis.</title>
        <authorList>
            <person name="Cheng Q."/>
        </authorList>
    </citation>
    <scope>NUCLEOTIDE SEQUENCE [LARGE SCALE GENOMIC DNA]</scope>
    <source>
        <strain evidence="3 4">NL1</strain>
    </source>
</reference>
<dbReference type="InterPro" id="IPR039191">
    <property type="entry name" value="Nopp140-like"/>
</dbReference>
<dbReference type="STRING" id="40998.A0A2P7YJ38"/>
<evidence type="ECO:0000259" key="2">
    <source>
        <dbReference type="Pfam" id="PF05022"/>
    </source>
</evidence>
<feature type="domain" description="Srp40 C-terminal" evidence="2">
    <location>
        <begin position="310"/>
        <end position="376"/>
    </location>
</feature>